<keyword evidence="8" id="KW-1185">Reference proteome</keyword>
<dbReference type="InterPro" id="IPR004603">
    <property type="entry name" value="DNA_mismatch_endonuc_vsr"/>
</dbReference>
<dbReference type="Gene3D" id="3.40.960.10">
    <property type="entry name" value="VSR Endonuclease"/>
    <property type="match status" value="1"/>
</dbReference>
<keyword evidence="2 7" id="KW-0255">Endonuclease</keyword>
<comment type="caution">
    <text evidence="7">The sequence shown here is derived from an EMBL/GenBank/DDBJ whole genome shotgun (WGS) entry which is preliminary data.</text>
</comment>
<keyword evidence="5" id="KW-0234">DNA repair</keyword>
<dbReference type="PIRSF" id="PIRSF018267">
    <property type="entry name" value="VSR_endonuc"/>
    <property type="match status" value="1"/>
</dbReference>
<keyword evidence="3" id="KW-0227">DNA damage</keyword>
<name>A0ABP9L530_9RHOB</name>
<evidence type="ECO:0000256" key="5">
    <source>
        <dbReference type="ARBA" id="ARBA00023204"/>
    </source>
</evidence>
<evidence type="ECO:0000256" key="6">
    <source>
        <dbReference type="ARBA" id="ARBA00029466"/>
    </source>
</evidence>
<reference evidence="8" key="1">
    <citation type="journal article" date="2019" name="Int. J. Syst. Evol. Microbiol.">
        <title>The Global Catalogue of Microorganisms (GCM) 10K type strain sequencing project: providing services to taxonomists for standard genome sequencing and annotation.</title>
        <authorList>
            <consortium name="The Broad Institute Genomics Platform"/>
            <consortium name="The Broad Institute Genome Sequencing Center for Infectious Disease"/>
            <person name="Wu L."/>
            <person name="Ma J."/>
        </authorList>
    </citation>
    <scope>NUCLEOTIDE SEQUENCE [LARGE SCALE GENOMIC DNA]</scope>
    <source>
        <strain evidence="8">JCM 18015</strain>
    </source>
</reference>
<dbReference type="Proteomes" id="UP001499910">
    <property type="component" value="Unassembled WGS sequence"/>
</dbReference>
<sequence>MAKVRSQNTKPELAVRRYLHARGLRFRLHRRDLPGKPDMVFPSRRVAVFVHGCFWHQHPGCRRAKLPQTRADFWREKLEANVRRDAAALAALEILGWTALVVWECEIEGDALEELYQRIQGSSIHK</sequence>
<comment type="similarity">
    <text evidence="6">Belongs to the Vsr family.</text>
</comment>
<evidence type="ECO:0000313" key="7">
    <source>
        <dbReference type="EMBL" id="GAA5071263.1"/>
    </source>
</evidence>
<dbReference type="CDD" id="cd00221">
    <property type="entry name" value="Vsr"/>
    <property type="match status" value="1"/>
</dbReference>
<accession>A0ABP9L530</accession>
<evidence type="ECO:0000256" key="4">
    <source>
        <dbReference type="ARBA" id="ARBA00022801"/>
    </source>
</evidence>
<evidence type="ECO:0000313" key="8">
    <source>
        <dbReference type="Proteomes" id="UP001499910"/>
    </source>
</evidence>
<gene>
    <name evidence="7" type="primary">vsr</name>
    <name evidence="7" type="ORF">GCM10023209_14770</name>
</gene>
<organism evidence="7 8">
    <name type="scientific">[Roseibacterium] beibuensis</name>
    <dbReference type="NCBI Taxonomy" id="1193142"/>
    <lineage>
        <taxon>Bacteria</taxon>
        <taxon>Pseudomonadati</taxon>
        <taxon>Pseudomonadota</taxon>
        <taxon>Alphaproteobacteria</taxon>
        <taxon>Rhodobacterales</taxon>
        <taxon>Roseobacteraceae</taxon>
        <taxon>Roseicyclus</taxon>
    </lineage>
</organism>
<protein>
    <submittedName>
        <fullName evidence="7">DNA mismatch endonuclease Vsr</fullName>
    </submittedName>
</protein>
<keyword evidence="1" id="KW-0540">Nuclease</keyword>
<dbReference type="InterPro" id="IPR011335">
    <property type="entry name" value="Restrct_endonuc-II-like"/>
</dbReference>
<evidence type="ECO:0000256" key="3">
    <source>
        <dbReference type="ARBA" id="ARBA00022763"/>
    </source>
</evidence>
<evidence type="ECO:0000256" key="2">
    <source>
        <dbReference type="ARBA" id="ARBA00022759"/>
    </source>
</evidence>
<dbReference type="GO" id="GO:0004519">
    <property type="term" value="F:endonuclease activity"/>
    <property type="evidence" value="ECO:0007669"/>
    <property type="project" value="UniProtKB-KW"/>
</dbReference>
<dbReference type="NCBIfam" id="TIGR00632">
    <property type="entry name" value="vsr"/>
    <property type="match status" value="1"/>
</dbReference>
<dbReference type="Pfam" id="PF03852">
    <property type="entry name" value="Vsr"/>
    <property type="match status" value="1"/>
</dbReference>
<keyword evidence="4" id="KW-0378">Hydrolase</keyword>
<dbReference type="SUPFAM" id="SSF52980">
    <property type="entry name" value="Restriction endonuclease-like"/>
    <property type="match status" value="1"/>
</dbReference>
<proteinExistence type="inferred from homology"/>
<dbReference type="EMBL" id="BAABHW010000002">
    <property type="protein sequence ID" value="GAA5071263.1"/>
    <property type="molecule type" value="Genomic_DNA"/>
</dbReference>
<evidence type="ECO:0000256" key="1">
    <source>
        <dbReference type="ARBA" id="ARBA00022722"/>
    </source>
</evidence>